<dbReference type="CDD" id="cd01921">
    <property type="entry name" value="cyclophilin_RRM"/>
    <property type="match status" value="1"/>
</dbReference>
<evidence type="ECO:0000256" key="5">
    <source>
        <dbReference type="ARBA" id="ARBA00023235"/>
    </source>
</evidence>
<dbReference type="Gene3D" id="3.30.70.330">
    <property type="match status" value="1"/>
</dbReference>
<name>A0A0G4GYE9_VITBC</name>
<dbReference type="InterPro" id="IPR035542">
    <property type="entry name" value="CRIP"/>
</dbReference>
<dbReference type="PANTHER" id="PTHR45843">
    <property type="entry name" value="PEPTIDYL-PROLYL CIS-TRANS ISOMERASE-LIKE 4"/>
    <property type="match status" value="1"/>
</dbReference>
<dbReference type="PROSITE" id="PS50072">
    <property type="entry name" value="CSA_PPIASE_2"/>
    <property type="match status" value="1"/>
</dbReference>
<sequence length="474" mass="54002">MAVLLETSVGDLVIDLHTTECPQACTNFLKLCKIKYYNNCLFYAVQKDFVTQSGDPTNTGRGGDSIFKLLGKGPHFQDEISPKLKHDRVGVVATNNSHPNENTSQFYITLRDKIDYLDGRHTIFGVVAEGADILLNKINPALLGDDGRPIQNIRIRHTHVLEDPFDDPEGLGRLVPDKSPEAMIDEELKPFENQEDEAEVIERIETGEAKSRAVALEILGDLPDADMKPPDNVLFVCKLNPHTQDDDLELIFSRFGAIKKCEVIRDWKTGDSLQYAFVEFENNKSCEDAYFKMQDCLVDDHRIHVDFCQSVSKQWRQFRRQGAKGSREDAQEANALASSGGRRGRHRQDDDAKPLNPSDAAAQYQRGGRPGHGFVFGDSQGGSQAAAGQRGGRFDDDDRDRGRDRDRDRDRWRGRDDSDRRRNEDRRGRDDRGGADRDDRDRHYERSGGRRERERERDRDTEGGRRRSRSRDRL</sequence>
<dbReference type="EC" id="5.2.1.8" evidence="8"/>
<evidence type="ECO:0000256" key="4">
    <source>
        <dbReference type="ARBA" id="ARBA00023110"/>
    </source>
</evidence>
<comment type="catalytic activity">
    <reaction evidence="1 8">
        <text>[protein]-peptidylproline (omega=180) = [protein]-peptidylproline (omega=0)</text>
        <dbReference type="Rhea" id="RHEA:16237"/>
        <dbReference type="Rhea" id="RHEA-COMP:10747"/>
        <dbReference type="Rhea" id="RHEA-COMP:10748"/>
        <dbReference type="ChEBI" id="CHEBI:83833"/>
        <dbReference type="ChEBI" id="CHEBI:83834"/>
        <dbReference type="EC" id="5.2.1.8"/>
    </reaction>
</comment>
<feature type="domain" description="RRM" evidence="11">
    <location>
        <begin position="232"/>
        <end position="310"/>
    </location>
</feature>
<gene>
    <name evidence="12" type="ORF">Vbra_19092</name>
</gene>
<feature type="compositionally biased region" description="Basic and acidic residues" evidence="9">
    <location>
        <begin position="392"/>
        <end position="474"/>
    </location>
</feature>
<evidence type="ECO:0000256" key="9">
    <source>
        <dbReference type="SAM" id="MobiDB-lite"/>
    </source>
</evidence>
<dbReference type="SMART" id="SM00360">
    <property type="entry name" value="RRM"/>
    <property type="match status" value="1"/>
</dbReference>
<dbReference type="InterPro" id="IPR035979">
    <property type="entry name" value="RBD_domain_sf"/>
</dbReference>
<accession>A0A0G4GYE9</accession>
<proteinExistence type="inferred from homology"/>
<keyword evidence="5 8" id="KW-0413">Isomerase</keyword>
<comment type="subcellular location">
    <subcellularLocation>
        <location evidence="2 8">Nucleus</location>
    </subcellularLocation>
</comment>
<dbReference type="PRINTS" id="PR00153">
    <property type="entry name" value="CSAPPISMRASE"/>
</dbReference>
<reference evidence="12 13" key="1">
    <citation type="submission" date="2014-11" db="EMBL/GenBank/DDBJ databases">
        <authorList>
            <person name="Zhu J."/>
            <person name="Qi W."/>
            <person name="Song R."/>
        </authorList>
    </citation>
    <scope>NUCLEOTIDE SEQUENCE [LARGE SCALE GENOMIC DNA]</scope>
</reference>
<organism evidence="12 13">
    <name type="scientific">Vitrella brassicaformis (strain CCMP3155)</name>
    <dbReference type="NCBI Taxonomy" id="1169540"/>
    <lineage>
        <taxon>Eukaryota</taxon>
        <taxon>Sar</taxon>
        <taxon>Alveolata</taxon>
        <taxon>Colpodellida</taxon>
        <taxon>Vitrellaceae</taxon>
        <taxon>Vitrella</taxon>
    </lineage>
</organism>
<keyword evidence="6 8" id="KW-0539">Nucleus</keyword>
<evidence type="ECO:0000313" key="12">
    <source>
        <dbReference type="EMBL" id="CEM36139.1"/>
    </source>
</evidence>
<evidence type="ECO:0000256" key="6">
    <source>
        <dbReference type="ARBA" id="ARBA00023242"/>
    </source>
</evidence>
<dbReference type="Proteomes" id="UP000041254">
    <property type="component" value="Unassembled WGS sequence"/>
</dbReference>
<feature type="region of interest" description="Disordered" evidence="9">
    <location>
        <begin position="321"/>
        <end position="474"/>
    </location>
</feature>
<dbReference type="InterPro" id="IPR000504">
    <property type="entry name" value="RRM_dom"/>
</dbReference>
<keyword evidence="4 8" id="KW-0697">Rotamase</keyword>
<comment type="similarity">
    <text evidence="8">Belongs to the cyclophilin-type PPIase family. PPIL4 subfamily.</text>
</comment>
<evidence type="ECO:0000313" key="13">
    <source>
        <dbReference type="Proteomes" id="UP000041254"/>
    </source>
</evidence>
<dbReference type="Pfam" id="PF00160">
    <property type="entry name" value="Pro_isomerase"/>
    <property type="match status" value="1"/>
</dbReference>
<dbReference type="FunFam" id="2.40.100.10:FF:000015">
    <property type="entry name" value="Peptidyl-prolyl cis-trans isomerase"/>
    <property type="match status" value="1"/>
</dbReference>
<evidence type="ECO:0000259" key="11">
    <source>
        <dbReference type="PROSITE" id="PS50102"/>
    </source>
</evidence>
<dbReference type="InterPro" id="IPR002130">
    <property type="entry name" value="Cyclophilin-type_PPIase_dom"/>
</dbReference>
<dbReference type="GO" id="GO:0005634">
    <property type="term" value="C:nucleus"/>
    <property type="evidence" value="ECO:0007669"/>
    <property type="project" value="UniProtKB-SubCell"/>
</dbReference>
<dbReference type="VEuPathDB" id="CryptoDB:Vbra_19092"/>
<dbReference type="SUPFAM" id="SSF50891">
    <property type="entry name" value="Cyclophilin-like"/>
    <property type="match status" value="1"/>
</dbReference>
<dbReference type="AlphaFoldDB" id="A0A0G4GYE9"/>
<dbReference type="EMBL" id="CDMY01000878">
    <property type="protein sequence ID" value="CEM36139.1"/>
    <property type="molecule type" value="Genomic_DNA"/>
</dbReference>
<dbReference type="GO" id="GO:0003755">
    <property type="term" value="F:peptidyl-prolyl cis-trans isomerase activity"/>
    <property type="evidence" value="ECO:0007669"/>
    <property type="project" value="UniProtKB-UniRule"/>
</dbReference>
<dbReference type="OrthoDB" id="2083at2759"/>
<keyword evidence="3 7" id="KW-0694">RNA-binding</keyword>
<evidence type="ECO:0000256" key="7">
    <source>
        <dbReference type="PROSITE-ProRule" id="PRU00176"/>
    </source>
</evidence>
<dbReference type="Gene3D" id="2.40.100.10">
    <property type="entry name" value="Cyclophilin-like"/>
    <property type="match status" value="1"/>
</dbReference>
<evidence type="ECO:0000256" key="2">
    <source>
        <dbReference type="ARBA" id="ARBA00004123"/>
    </source>
</evidence>
<evidence type="ECO:0000256" key="3">
    <source>
        <dbReference type="ARBA" id="ARBA00022884"/>
    </source>
</evidence>
<dbReference type="GO" id="GO:0003723">
    <property type="term" value="F:RNA binding"/>
    <property type="evidence" value="ECO:0007669"/>
    <property type="project" value="UniProtKB-UniRule"/>
</dbReference>
<dbReference type="PANTHER" id="PTHR45843:SF1">
    <property type="entry name" value="PEPTIDYL-PROLYL CIS-TRANS ISOMERASE-LIKE 4"/>
    <property type="match status" value="1"/>
</dbReference>
<dbReference type="OMA" id="APKCCEN"/>
<dbReference type="PROSITE" id="PS50102">
    <property type="entry name" value="RRM"/>
    <property type="match status" value="1"/>
</dbReference>
<keyword evidence="13" id="KW-1185">Reference proteome</keyword>
<dbReference type="InParanoid" id="A0A0G4GYE9"/>
<dbReference type="InterPro" id="IPR012677">
    <property type="entry name" value="Nucleotide-bd_a/b_plait_sf"/>
</dbReference>
<dbReference type="STRING" id="1169540.A0A0G4GYE9"/>
<evidence type="ECO:0000256" key="8">
    <source>
        <dbReference type="RuleBase" id="RU365081"/>
    </source>
</evidence>
<protein>
    <recommendedName>
        <fullName evidence="8">Peptidyl-prolyl cis-trans isomerase</fullName>
        <shortName evidence="8">PPIase</shortName>
        <ecNumber evidence="8">5.2.1.8</ecNumber>
    </recommendedName>
</protein>
<dbReference type="InterPro" id="IPR029000">
    <property type="entry name" value="Cyclophilin-like_dom_sf"/>
</dbReference>
<dbReference type="SUPFAM" id="SSF54928">
    <property type="entry name" value="RNA-binding domain, RBD"/>
    <property type="match status" value="1"/>
</dbReference>
<feature type="domain" description="PPIase cyclophilin-type" evidence="10">
    <location>
        <begin position="6"/>
        <end position="160"/>
    </location>
</feature>
<dbReference type="Pfam" id="PF00076">
    <property type="entry name" value="RRM_1"/>
    <property type="match status" value="1"/>
</dbReference>
<evidence type="ECO:0000256" key="1">
    <source>
        <dbReference type="ARBA" id="ARBA00000971"/>
    </source>
</evidence>
<dbReference type="InterPro" id="IPR035538">
    <property type="entry name" value="Cyclophilin_PPIL4"/>
</dbReference>
<dbReference type="CDD" id="cd12235">
    <property type="entry name" value="RRM_PPIL4"/>
    <property type="match status" value="1"/>
</dbReference>
<comment type="function">
    <text evidence="8">PPIases accelerate the folding of proteins. It catalyzes the cis-trans isomerization of proline imidic peptide bonds in oligopeptides.</text>
</comment>
<evidence type="ECO:0000259" key="10">
    <source>
        <dbReference type="PROSITE" id="PS50072"/>
    </source>
</evidence>